<evidence type="ECO:0000256" key="8">
    <source>
        <dbReference type="ARBA" id="ARBA00023136"/>
    </source>
</evidence>
<dbReference type="Pfam" id="PF03717">
    <property type="entry name" value="PBP_dimer"/>
    <property type="match status" value="1"/>
</dbReference>
<dbReference type="Gene3D" id="3.90.1310.10">
    <property type="entry name" value="Penicillin-binding protein 2a (Domain 2)"/>
    <property type="match status" value="1"/>
</dbReference>
<dbReference type="GO" id="GO:0046677">
    <property type="term" value="P:response to antibiotic"/>
    <property type="evidence" value="ECO:0007669"/>
    <property type="project" value="UniProtKB-UniRule"/>
</dbReference>
<dbReference type="SUPFAM" id="SSF56519">
    <property type="entry name" value="Penicillin binding protein dimerisation domain"/>
    <property type="match status" value="1"/>
</dbReference>
<evidence type="ECO:0000256" key="9">
    <source>
        <dbReference type="ARBA" id="ARBA00023251"/>
    </source>
</evidence>
<dbReference type="AlphaFoldDB" id="A0AAT9FQY6"/>
<keyword evidence="12" id="KW-0812">Transmembrane</keyword>
<keyword evidence="12" id="KW-1133">Transmembrane helix</keyword>
<feature type="domain" description="Penicillin-binding protein transpeptidase" evidence="13">
    <location>
        <begin position="286"/>
        <end position="611"/>
    </location>
</feature>
<feature type="transmembrane region" description="Helical" evidence="12">
    <location>
        <begin position="7"/>
        <end position="28"/>
    </location>
</feature>
<dbReference type="EC" id="3.5.2.6" evidence="4 11"/>
<dbReference type="GO" id="GO:0009002">
    <property type="term" value="F:serine-type D-Ala-D-Ala carboxypeptidase activity"/>
    <property type="evidence" value="ECO:0007669"/>
    <property type="project" value="InterPro"/>
</dbReference>
<keyword evidence="6" id="KW-0732">Signal</keyword>
<dbReference type="GO" id="GO:0071555">
    <property type="term" value="P:cell wall organization"/>
    <property type="evidence" value="ECO:0007669"/>
    <property type="project" value="TreeGrafter"/>
</dbReference>
<evidence type="ECO:0000256" key="2">
    <source>
        <dbReference type="ARBA" id="ARBA00004370"/>
    </source>
</evidence>
<dbReference type="GO" id="GO:0017001">
    <property type="term" value="P:antibiotic catabolic process"/>
    <property type="evidence" value="ECO:0007669"/>
    <property type="project" value="InterPro"/>
</dbReference>
<dbReference type="InterPro" id="IPR017790">
    <property type="entry name" value="Penicillin-binding_protein_2"/>
</dbReference>
<comment type="catalytic activity">
    <reaction evidence="1 11">
        <text>a beta-lactam + H2O = a substituted beta-amino acid</text>
        <dbReference type="Rhea" id="RHEA:20401"/>
        <dbReference type="ChEBI" id="CHEBI:15377"/>
        <dbReference type="ChEBI" id="CHEBI:35627"/>
        <dbReference type="ChEBI" id="CHEBI:140347"/>
        <dbReference type="EC" id="3.5.2.6"/>
    </reaction>
</comment>
<dbReference type="NCBIfam" id="TIGR03423">
    <property type="entry name" value="pbp2_mrdA"/>
    <property type="match status" value="1"/>
</dbReference>
<evidence type="ECO:0000256" key="7">
    <source>
        <dbReference type="ARBA" id="ARBA00022801"/>
    </source>
</evidence>
<evidence type="ECO:0000256" key="6">
    <source>
        <dbReference type="ARBA" id="ARBA00022729"/>
    </source>
</evidence>
<keyword evidence="5" id="KW-0645">Protease</keyword>
<evidence type="ECO:0000313" key="15">
    <source>
        <dbReference type="EMBL" id="BDS08397.1"/>
    </source>
</evidence>
<evidence type="ECO:0000256" key="3">
    <source>
        <dbReference type="ARBA" id="ARBA00007898"/>
    </source>
</evidence>
<accession>A0AAT9FQY6</accession>
<dbReference type="GO" id="GO:0008800">
    <property type="term" value="F:beta-lactamase activity"/>
    <property type="evidence" value="ECO:0007669"/>
    <property type="project" value="UniProtKB-UniRule"/>
</dbReference>
<dbReference type="KEGG" id="osu:NT6N_34370"/>
<dbReference type="InterPro" id="IPR050515">
    <property type="entry name" value="Beta-lactam/transpept"/>
</dbReference>
<evidence type="ECO:0000256" key="5">
    <source>
        <dbReference type="ARBA" id="ARBA00022645"/>
    </source>
</evidence>
<dbReference type="EMBL" id="AP026866">
    <property type="protein sequence ID" value="BDS08397.1"/>
    <property type="molecule type" value="Genomic_DNA"/>
</dbReference>
<evidence type="ECO:0000259" key="13">
    <source>
        <dbReference type="Pfam" id="PF00905"/>
    </source>
</evidence>
<dbReference type="PANTHER" id="PTHR30627:SF6">
    <property type="entry name" value="BETA-LACTAMASE YBXI-RELATED"/>
    <property type="match status" value="1"/>
</dbReference>
<dbReference type="InterPro" id="IPR002137">
    <property type="entry name" value="Beta-lactam_class-D_AS"/>
</dbReference>
<evidence type="ECO:0000259" key="14">
    <source>
        <dbReference type="Pfam" id="PF03717"/>
    </source>
</evidence>
<evidence type="ECO:0000256" key="1">
    <source>
        <dbReference type="ARBA" id="ARBA00001526"/>
    </source>
</evidence>
<keyword evidence="8 12" id="KW-0472">Membrane</keyword>
<sequence>MEPRYRLRLYLLTALILVGFGALLSRLYTYQIEERSRFLKQVPSNYTVTIREPGIRGDITDRNGVILAENQRNYEVVFNLDEIRADYKRYLIKTVGKDAVKDFRQIKTSKIVNEWVRPKLALHKLDTSYNTRSLDTHYITHGGLVPFTFRNDLTYNQFAHFAEHNLELPGVDVRVRPRREYLYGSLASHVLGYVKQWEKGAISPEEKRKFKHYTGDSTGIAGVEATMNGYLTGAEGIKTLLKNEKGEVLQMVDYIKPDVGSRVELTIDARVQCLVENTLRRVGRAAAVVMDPNTGEVLAMASIPDFTPSYFVPSIDPDAWKNYNTNKGRPLVNKAINNFTPGSTFKLPTAIAAAMHGHAHDVESCPGYVAYGNIQIRCWKRTGHGSLGLQESIQRSCNCYFMRIANEIGSKNMLTSFQLLGLGMKTGIELPSESPGFIPGNRFWRTELRPGAAVTPSITGMMSIGQSDSASSPLQMAAVVSAIANRGRYYKPRIVKRVIHPHNGVLVQNRPNLKVNLLQEGLKAEHLERIRKGMWMAANEVGGTARRAAVKDKDVSAKTGTAQTVDMGIKSNDAWTVAFAPYDQPKYVVVVAVKRGTSGGAVAGPLVHLIMRGLFASDEGLKLPLVKMKEFHGDFVVREKVELPDEGGLIDIAYEDGETGDEVPNIPMAPPVADSQTPIIPKPTIKVEADAEGSQAPKAIIIEE</sequence>
<dbReference type="SUPFAM" id="SSF56601">
    <property type="entry name" value="beta-lactamase/transpeptidase-like"/>
    <property type="match status" value="1"/>
</dbReference>
<dbReference type="GO" id="GO:0005886">
    <property type="term" value="C:plasma membrane"/>
    <property type="evidence" value="ECO:0007669"/>
    <property type="project" value="TreeGrafter"/>
</dbReference>
<organism evidence="15">
    <name type="scientific">Oceaniferula spumae</name>
    <dbReference type="NCBI Taxonomy" id="2979115"/>
    <lineage>
        <taxon>Bacteria</taxon>
        <taxon>Pseudomonadati</taxon>
        <taxon>Verrucomicrobiota</taxon>
        <taxon>Verrucomicrobiia</taxon>
        <taxon>Verrucomicrobiales</taxon>
        <taxon>Verrucomicrobiaceae</taxon>
        <taxon>Oceaniferula</taxon>
    </lineage>
</organism>
<feature type="active site" description="Acyl-ester intermediate" evidence="10">
    <location>
        <position position="343"/>
    </location>
</feature>
<dbReference type="GO" id="GO:0009252">
    <property type="term" value="P:peptidoglycan biosynthetic process"/>
    <property type="evidence" value="ECO:0007669"/>
    <property type="project" value="InterPro"/>
</dbReference>
<protein>
    <recommendedName>
        <fullName evidence="4 11">Beta-lactamase</fullName>
        <ecNumber evidence="4 11">3.5.2.6</ecNumber>
    </recommendedName>
</protein>
<comment type="subcellular location">
    <subcellularLocation>
        <location evidence="2">Membrane</location>
    </subcellularLocation>
</comment>
<feature type="modified residue" description="N6-carboxylysine" evidence="10">
    <location>
        <position position="346"/>
    </location>
</feature>
<dbReference type="GO" id="GO:0008658">
    <property type="term" value="F:penicillin binding"/>
    <property type="evidence" value="ECO:0007669"/>
    <property type="project" value="InterPro"/>
</dbReference>
<dbReference type="InterPro" id="IPR012338">
    <property type="entry name" value="Beta-lactam/transpept-like"/>
</dbReference>
<evidence type="ECO:0000256" key="11">
    <source>
        <dbReference type="RuleBase" id="RU361140"/>
    </source>
</evidence>
<keyword evidence="7 11" id="KW-0378">Hydrolase</keyword>
<gene>
    <name evidence="15" type="primary">mrdA</name>
    <name evidence="15" type="ORF">NT6N_34370</name>
</gene>
<dbReference type="Pfam" id="PF00905">
    <property type="entry name" value="Transpeptidase"/>
    <property type="match status" value="1"/>
</dbReference>
<reference evidence="15" key="1">
    <citation type="submission" date="2024-07" db="EMBL/GenBank/DDBJ databases">
        <title>Complete genome sequence of Verrucomicrobiaceae bacterium NT6N.</title>
        <authorList>
            <person name="Huang C."/>
            <person name="Takami H."/>
            <person name="Hamasaki K."/>
        </authorList>
    </citation>
    <scope>NUCLEOTIDE SEQUENCE</scope>
    <source>
        <strain evidence="15">NT6N</strain>
    </source>
</reference>
<dbReference type="InterPro" id="IPR001460">
    <property type="entry name" value="PCN-bd_Tpept"/>
</dbReference>
<evidence type="ECO:0000256" key="4">
    <source>
        <dbReference type="ARBA" id="ARBA00012865"/>
    </source>
</evidence>
<dbReference type="InterPro" id="IPR005311">
    <property type="entry name" value="PBP_dimer"/>
</dbReference>
<dbReference type="PROSITE" id="PS00337">
    <property type="entry name" value="BETA_LACTAMASE_D"/>
    <property type="match status" value="1"/>
</dbReference>
<keyword evidence="5" id="KW-0121">Carboxypeptidase</keyword>
<evidence type="ECO:0000256" key="12">
    <source>
        <dbReference type="SAM" id="Phobius"/>
    </source>
</evidence>
<keyword evidence="9 11" id="KW-0046">Antibiotic resistance</keyword>
<dbReference type="PANTHER" id="PTHR30627">
    <property type="entry name" value="PEPTIDOGLYCAN D,D-TRANSPEPTIDASE"/>
    <property type="match status" value="1"/>
</dbReference>
<dbReference type="InterPro" id="IPR036138">
    <property type="entry name" value="PBP_dimer_sf"/>
</dbReference>
<proteinExistence type="inferred from homology"/>
<feature type="domain" description="Penicillin-binding protein dimerisation" evidence="14">
    <location>
        <begin position="52"/>
        <end position="250"/>
    </location>
</feature>
<dbReference type="Gene3D" id="3.40.710.10">
    <property type="entry name" value="DD-peptidase/beta-lactamase superfamily"/>
    <property type="match status" value="1"/>
</dbReference>
<comment type="similarity">
    <text evidence="3 11">Belongs to the class-D beta-lactamase family.</text>
</comment>
<name>A0AAT9FQY6_9BACT</name>
<evidence type="ECO:0000256" key="10">
    <source>
        <dbReference type="PIRSR" id="PIRSR602137-50"/>
    </source>
</evidence>